<accession>A0A4U6QIT7</accession>
<feature type="binding site" evidence="3">
    <location>
        <position position="381"/>
    </location>
    <ligand>
        <name>Zn(2+)</name>
        <dbReference type="ChEBI" id="CHEBI:29105"/>
        <label>2</label>
    </ligand>
</feature>
<name>A0A4U6QIT7_9ACTN</name>
<evidence type="ECO:0000256" key="3">
    <source>
        <dbReference type="PIRSR" id="PIRSR001235-1"/>
    </source>
</evidence>
<organism evidence="5 6">
    <name type="scientific">Nakamurella flava</name>
    <dbReference type="NCBI Taxonomy" id="2576308"/>
    <lineage>
        <taxon>Bacteria</taxon>
        <taxon>Bacillati</taxon>
        <taxon>Actinomycetota</taxon>
        <taxon>Actinomycetes</taxon>
        <taxon>Nakamurellales</taxon>
        <taxon>Nakamurellaceae</taxon>
        <taxon>Nakamurella</taxon>
    </lineage>
</organism>
<dbReference type="SUPFAM" id="SSF53187">
    <property type="entry name" value="Zn-dependent exopeptidases"/>
    <property type="match status" value="1"/>
</dbReference>
<dbReference type="InterPro" id="IPR036264">
    <property type="entry name" value="Bact_exopeptidase_dim_dom"/>
</dbReference>
<dbReference type="InterPro" id="IPR010158">
    <property type="entry name" value="Amidase_Cbmase"/>
</dbReference>
<dbReference type="SUPFAM" id="SSF55031">
    <property type="entry name" value="Bacterial exopeptidase dimerisation domain"/>
    <property type="match status" value="1"/>
</dbReference>
<reference evidence="5 6" key="1">
    <citation type="submission" date="2019-05" db="EMBL/GenBank/DDBJ databases">
        <title>Nakamurella sp. N5BH11, whole genome shotgun sequence.</title>
        <authorList>
            <person name="Tuo L."/>
        </authorList>
    </citation>
    <scope>NUCLEOTIDE SEQUENCE [LARGE SCALE GENOMIC DNA]</scope>
    <source>
        <strain evidence="5 6">N5BH11</strain>
    </source>
</reference>
<keyword evidence="2 5" id="KW-0378">Hydrolase</keyword>
<evidence type="ECO:0000256" key="4">
    <source>
        <dbReference type="PIRSR" id="PIRSR001235-2"/>
    </source>
</evidence>
<comment type="cofactor">
    <cofactor evidence="3">
        <name>Zn(2+)</name>
        <dbReference type="ChEBI" id="CHEBI:29105"/>
    </cofactor>
    <text evidence="3">Binds 2 Zn(2+) ions per subunit.</text>
</comment>
<dbReference type="RefSeq" id="WP_137447606.1">
    <property type="nucleotide sequence ID" value="NZ_SZZH01000001.1"/>
</dbReference>
<dbReference type="Pfam" id="PF01546">
    <property type="entry name" value="Peptidase_M20"/>
    <property type="match status" value="1"/>
</dbReference>
<dbReference type="PIRSF" id="PIRSF001235">
    <property type="entry name" value="Amidase_carbamoylase"/>
    <property type="match status" value="1"/>
</dbReference>
<dbReference type="AlphaFoldDB" id="A0A4U6QIT7"/>
<feature type="binding site" evidence="3">
    <location>
        <position position="90"/>
    </location>
    <ligand>
        <name>Zn(2+)</name>
        <dbReference type="ChEBI" id="CHEBI:29105"/>
        <label>2</label>
    </ligand>
</feature>
<keyword evidence="3" id="KW-0862">Zinc</keyword>
<dbReference type="Gene3D" id="3.30.70.360">
    <property type="match status" value="1"/>
</dbReference>
<gene>
    <name evidence="5" type="ORF">FDO65_00835</name>
</gene>
<feature type="binding site" evidence="3">
    <location>
        <position position="79"/>
    </location>
    <ligand>
        <name>Zn(2+)</name>
        <dbReference type="ChEBI" id="CHEBI:29105"/>
        <label>1</label>
    </ligand>
</feature>
<sequence>MTFTGLWDEIADVGRHPASGGYRRFAWTDADLTLREWFVGAAQQRGLDVETDRNGNLWAWWWPPGWTGDPRNAFVTGSHLDSVPDGGAFDGPLGVVSAFAAVDRLRASGFRPTVPVGIAAFSDEEGARFGVACVGSRLSSGVLTADKGLALKDADGITLAEALTAAGRDISTVGADTALADRVGVFVELHVEQGRMLDRLHHPLAVASSIWPHGRWRLSFTGEANHAGTTSMADRHDPMLAYAATVAAARARAVENGAVATFGRLAVQPGGTNAIASRIDSWLDARAAGPDALDATTAAILADAQWAATADGLGFDWAAESVTPIVEFPDAPRQRMTDILRTNGFGETPVLGTAAGHDAGILSAVVPTAMLFVRNPTGISHSPAEFAETADCLVGVDALTALIRDWDRR</sequence>
<comment type="similarity">
    <text evidence="1">Belongs to the peptidase M20 family.</text>
</comment>
<dbReference type="GO" id="GO:0016813">
    <property type="term" value="F:hydrolase activity, acting on carbon-nitrogen (but not peptide) bonds, in linear amidines"/>
    <property type="evidence" value="ECO:0007669"/>
    <property type="project" value="InterPro"/>
</dbReference>
<feature type="binding site" evidence="3">
    <location>
        <position position="190"/>
    </location>
    <ligand>
        <name>Zn(2+)</name>
        <dbReference type="ChEBI" id="CHEBI:29105"/>
        <label>1</label>
    </ligand>
</feature>
<feature type="binding site" evidence="3">
    <location>
        <position position="90"/>
    </location>
    <ligand>
        <name>Zn(2+)</name>
        <dbReference type="ChEBI" id="CHEBI:29105"/>
        <label>1</label>
    </ligand>
</feature>
<feature type="binding site" evidence="4">
    <location>
        <position position="286"/>
    </location>
    <ligand>
        <name>allantoate</name>
        <dbReference type="ChEBI" id="CHEBI:17536"/>
    </ligand>
</feature>
<keyword evidence="3" id="KW-0479">Metal-binding</keyword>
<evidence type="ECO:0000256" key="2">
    <source>
        <dbReference type="ARBA" id="ARBA00022801"/>
    </source>
</evidence>
<evidence type="ECO:0000313" key="6">
    <source>
        <dbReference type="Proteomes" id="UP000306985"/>
    </source>
</evidence>
<dbReference type="PANTHER" id="PTHR32494">
    <property type="entry name" value="ALLANTOATE DEIMINASE-RELATED"/>
    <property type="match status" value="1"/>
</dbReference>
<dbReference type="InterPro" id="IPR002933">
    <property type="entry name" value="Peptidase_M20"/>
</dbReference>
<comment type="caution">
    <text evidence="5">The sequence shown here is derived from an EMBL/GenBank/DDBJ whole genome shotgun (WGS) entry which is preliminary data.</text>
</comment>
<proteinExistence type="inferred from homology"/>
<evidence type="ECO:0000256" key="1">
    <source>
        <dbReference type="ARBA" id="ARBA00006153"/>
    </source>
</evidence>
<dbReference type="EMBL" id="SZZH01000001">
    <property type="protein sequence ID" value="TKV60303.1"/>
    <property type="molecule type" value="Genomic_DNA"/>
</dbReference>
<feature type="binding site" evidence="4">
    <location>
        <position position="273"/>
    </location>
    <ligand>
        <name>allantoate</name>
        <dbReference type="ChEBI" id="CHEBI:17536"/>
    </ligand>
</feature>
<dbReference type="Gene3D" id="3.40.630.10">
    <property type="entry name" value="Zn peptidases"/>
    <property type="match status" value="1"/>
</dbReference>
<feature type="binding site" evidence="3">
    <location>
        <position position="125"/>
    </location>
    <ligand>
        <name>Zn(2+)</name>
        <dbReference type="ChEBI" id="CHEBI:29105"/>
        <label>2</label>
    </ligand>
</feature>
<protein>
    <submittedName>
        <fullName evidence="5">Allantoate amidohydrolase</fullName>
    </submittedName>
</protein>
<dbReference type="PANTHER" id="PTHR32494:SF5">
    <property type="entry name" value="ALLANTOATE AMIDOHYDROLASE"/>
    <property type="match status" value="1"/>
</dbReference>
<dbReference type="OrthoDB" id="9808195at2"/>
<evidence type="ECO:0000313" key="5">
    <source>
        <dbReference type="EMBL" id="TKV60303.1"/>
    </source>
</evidence>
<dbReference type="GO" id="GO:0046872">
    <property type="term" value="F:metal ion binding"/>
    <property type="evidence" value="ECO:0007669"/>
    <property type="project" value="UniProtKB-KW"/>
</dbReference>
<dbReference type="Proteomes" id="UP000306985">
    <property type="component" value="Unassembled WGS sequence"/>
</dbReference>
<dbReference type="NCBIfam" id="NF006770">
    <property type="entry name" value="PRK09290.1-4"/>
    <property type="match status" value="1"/>
</dbReference>
<feature type="binding site" evidence="4">
    <location>
        <position position="215"/>
    </location>
    <ligand>
        <name>allantoate</name>
        <dbReference type="ChEBI" id="CHEBI:17536"/>
    </ligand>
</feature>
<dbReference type="NCBIfam" id="TIGR01879">
    <property type="entry name" value="hydantase"/>
    <property type="match status" value="1"/>
</dbReference>
<keyword evidence="6" id="KW-1185">Reference proteome</keyword>